<dbReference type="Gene3D" id="3.20.20.140">
    <property type="entry name" value="Metal-dependent hydrolases"/>
    <property type="match status" value="1"/>
</dbReference>
<dbReference type="GO" id="GO:0016787">
    <property type="term" value="F:hydrolase activity"/>
    <property type="evidence" value="ECO:0007669"/>
    <property type="project" value="InterPro"/>
</dbReference>
<dbReference type="AlphaFoldDB" id="W3X3C9"/>
<dbReference type="eggNOG" id="ENOG502S0SU">
    <property type="taxonomic scope" value="Eukaryota"/>
</dbReference>
<dbReference type="OMA" id="WPHTGDG"/>
<dbReference type="Pfam" id="PF04909">
    <property type="entry name" value="Amidohydro_2"/>
    <property type="match status" value="1"/>
</dbReference>
<dbReference type="OrthoDB" id="2135488at2759"/>
<dbReference type="RefSeq" id="XP_007836276.1">
    <property type="nucleotide sequence ID" value="XM_007838085.1"/>
</dbReference>
<dbReference type="PANTHER" id="PTHR35563">
    <property type="entry name" value="BARREL METAL-DEPENDENT HYDROLASE, PUTATIVE (AFU_ORTHOLOGUE AFUA_1G16240)-RELATED"/>
    <property type="match status" value="1"/>
</dbReference>
<dbReference type="KEGG" id="pfy:PFICI_09504"/>
<feature type="domain" description="Amidohydrolase-related" evidence="1">
    <location>
        <begin position="18"/>
        <end position="316"/>
    </location>
</feature>
<dbReference type="InterPro" id="IPR006680">
    <property type="entry name" value="Amidohydro-rel"/>
</dbReference>
<accession>W3X3C9</accession>
<protein>
    <recommendedName>
        <fullName evidence="1">Amidohydrolase-related domain-containing protein</fullName>
    </recommendedName>
</protein>
<dbReference type="EMBL" id="KI912114">
    <property type="protein sequence ID" value="ETS79651.1"/>
    <property type="molecule type" value="Genomic_DNA"/>
</dbReference>
<sequence>MSDNQAAQTSLLPPGAFDTHVHVFDPNLGPYHPSRAYTPADAPLSDLLGFLTSLTTSRKSTNIVLVQPSPYRTDNKVLLAALGQLQLDASVIARGIAVVDLDSVSESALGDMHAAGIRGLRLNLQSDGRDVDMELLYKNMHKAANLIQSLPGWKLQIFCRGSMWERLYSIIVDLPVQVIADHIGGLLGSSKLQEAATPADALHQPGFRQLLDLARLGRVVIKVSALYRSSDETATTYADMAPIISKLAQEAPDSLIWASDWPHTGEGANRVGGKNLEKIEEFRKIDDAAILTKLREWVGDEQVWHKMMVVNPKRVFY</sequence>
<proteinExistence type="predicted"/>
<dbReference type="Proteomes" id="UP000030651">
    <property type="component" value="Unassembled WGS sequence"/>
</dbReference>
<dbReference type="GeneID" id="19274517"/>
<dbReference type="InterPro" id="IPR032466">
    <property type="entry name" value="Metal_Hydrolase"/>
</dbReference>
<dbReference type="HOGENOM" id="CLU_064039_1_0_1"/>
<evidence type="ECO:0000313" key="2">
    <source>
        <dbReference type="EMBL" id="ETS79651.1"/>
    </source>
</evidence>
<dbReference type="PANTHER" id="PTHR35563:SF2">
    <property type="entry name" value="BARREL METAL-DEPENDENT HYDROLASE, PUTATIVE (AFU_ORTHOLOGUE AFUA_1G16240)-RELATED"/>
    <property type="match status" value="1"/>
</dbReference>
<dbReference type="SUPFAM" id="SSF51556">
    <property type="entry name" value="Metallo-dependent hydrolases"/>
    <property type="match status" value="1"/>
</dbReference>
<reference evidence="3" key="1">
    <citation type="journal article" date="2015" name="BMC Genomics">
        <title>Genomic and transcriptomic analysis of the endophytic fungus Pestalotiopsis fici reveals its lifestyle and high potential for synthesis of natural products.</title>
        <authorList>
            <person name="Wang X."/>
            <person name="Zhang X."/>
            <person name="Liu L."/>
            <person name="Xiang M."/>
            <person name="Wang W."/>
            <person name="Sun X."/>
            <person name="Che Y."/>
            <person name="Guo L."/>
            <person name="Liu G."/>
            <person name="Guo L."/>
            <person name="Wang C."/>
            <person name="Yin W.B."/>
            <person name="Stadler M."/>
            <person name="Zhang X."/>
            <person name="Liu X."/>
        </authorList>
    </citation>
    <scope>NUCLEOTIDE SEQUENCE [LARGE SCALE GENOMIC DNA]</scope>
    <source>
        <strain evidence="3">W106-1 / CGMCC3.15140</strain>
    </source>
</reference>
<gene>
    <name evidence="2" type="ORF">PFICI_09504</name>
</gene>
<keyword evidence="3" id="KW-1185">Reference proteome</keyword>
<dbReference type="InParanoid" id="W3X3C9"/>
<organism evidence="2 3">
    <name type="scientific">Pestalotiopsis fici (strain W106-1 / CGMCC3.15140)</name>
    <dbReference type="NCBI Taxonomy" id="1229662"/>
    <lineage>
        <taxon>Eukaryota</taxon>
        <taxon>Fungi</taxon>
        <taxon>Dikarya</taxon>
        <taxon>Ascomycota</taxon>
        <taxon>Pezizomycotina</taxon>
        <taxon>Sordariomycetes</taxon>
        <taxon>Xylariomycetidae</taxon>
        <taxon>Amphisphaeriales</taxon>
        <taxon>Sporocadaceae</taxon>
        <taxon>Pestalotiopsis</taxon>
    </lineage>
</organism>
<evidence type="ECO:0000259" key="1">
    <source>
        <dbReference type="Pfam" id="PF04909"/>
    </source>
</evidence>
<name>W3X3C9_PESFW</name>
<evidence type="ECO:0000313" key="3">
    <source>
        <dbReference type="Proteomes" id="UP000030651"/>
    </source>
</evidence>
<dbReference type="InterPro" id="IPR052358">
    <property type="entry name" value="Aro_Compnd_Degr_Hydrolases"/>
</dbReference>